<evidence type="ECO:0000313" key="4">
    <source>
        <dbReference type="Proteomes" id="UP000027135"/>
    </source>
</evidence>
<proteinExistence type="predicted"/>
<reference evidence="3 4" key="1">
    <citation type="journal article" date="2014" name="Nat. Commun.">
        <title>Molecular traces of alternative social organization in a termite genome.</title>
        <authorList>
            <person name="Terrapon N."/>
            <person name="Li C."/>
            <person name="Robertson H.M."/>
            <person name="Ji L."/>
            <person name="Meng X."/>
            <person name="Booth W."/>
            <person name="Chen Z."/>
            <person name="Childers C.P."/>
            <person name="Glastad K.M."/>
            <person name="Gokhale K."/>
            <person name="Gowin J."/>
            <person name="Gronenberg W."/>
            <person name="Hermansen R.A."/>
            <person name="Hu H."/>
            <person name="Hunt B.G."/>
            <person name="Huylmans A.K."/>
            <person name="Khalil S.M."/>
            <person name="Mitchell R.D."/>
            <person name="Munoz-Torres M.C."/>
            <person name="Mustard J.A."/>
            <person name="Pan H."/>
            <person name="Reese J.T."/>
            <person name="Scharf M.E."/>
            <person name="Sun F."/>
            <person name="Vogel H."/>
            <person name="Xiao J."/>
            <person name="Yang W."/>
            <person name="Yang Z."/>
            <person name="Yang Z."/>
            <person name="Zhou J."/>
            <person name="Zhu J."/>
            <person name="Brent C.S."/>
            <person name="Elsik C.G."/>
            <person name="Goodisman M.A."/>
            <person name="Liberles D.A."/>
            <person name="Roe R.M."/>
            <person name="Vargo E.L."/>
            <person name="Vilcinskas A."/>
            <person name="Wang J."/>
            <person name="Bornberg-Bauer E."/>
            <person name="Korb J."/>
            <person name="Zhang G."/>
            <person name="Liebig J."/>
        </authorList>
    </citation>
    <scope>NUCLEOTIDE SEQUENCE [LARGE SCALE GENOMIC DNA]</scope>
    <source>
        <tissue evidence="3">Whole organism</tissue>
    </source>
</reference>
<name>A0A067QKK2_ZOONE</name>
<keyword evidence="1" id="KW-0472">Membrane</keyword>
<dbReference type="InterPro" id="IPR018392">
    <property type="entry name" value="LysM"/>
</dbReference>
<sequence length="247" mass="27876">MQEKTQRLKLYHRGHLEGNRYVFCNNSSDEDGDSEEDQHPLKLYKQEPFLEREVQPGDTLQTLALQFNCPIAELKRINNIHRDNEVFARRTVKIPARLFTRKLPGVHASLSHKVISEARSGNCTNSDSSSDSLINDMSASSHVMKVEMSNTLPKDVSSVPTVEFLVDDATRVYGTNRTTLETLDVERSTSPLIQHENSNISSDDKSMYSCNGADWGLTWLQLLICSLLLGFAGPVLYVLYTTEDKHT</sequence>
<feature type="domain" description="LysM" evidence="2">
    <location>
        <begin position="50"/>
        <end position="94"/>
    </location>
</feature>
<dbReference type="Gene3D" id="3.10.350.10">
    <property type="entry name" value="LysM domain"/>
    <property type="match status" value="1"/>
</dbReference>
<feature type="transmembrane region" description="Helical" evidence="1">
    <location>
        <begin position="219"/>
        <end position="240"/>
    </location>
</feature>
<keyword evidence="1" id="KW-1133">Transmembrane helix</keyword>
<protein>
    <submittedName>
        <fullName evidence="3">LysM and putative peptidoglycan-binding domain-containing protein 3</fullName>
    </submittedName>
</protein>
<dbReference type="eggNOG" id="KOG2850">
    <property type="taxonomic scope" value="Eukaryota"/>
</dbReference>
<dbReference type="OrthoDB" id="538216at2759"/>
<dbReference type="Pfam" id="PF01476">
    <property type="entry name" value="LysM"/>
    <property type="match status" value="1"/>
</dbReference>
<dbReference type="CDD" id="cd00118">
    <property type="entry name" value="LysM"/>
    <property type="match status" value="1"/>
</dbReference>
<dbReference type="InterPro" id="IPR036779">
    <property type="entry name" value="LysM_dom_sf"/>
</dbReference>
<gene>
    <name evidence="3" type="ORF">L798_00785</name>
</gene>
<dbReference type="SUPFAM" id="SSF54106">
    <property type="entry name" value="LysM domain"/>
    <property type="match status" value="1"/>
</dbReference>
<keyword evidence="1" id="KW-0812">Transmembrane</keyword>
<dbReference type="SMART" id="SM00257">
    <property type="entry name" value="LysM"/>
    <property type="match status" value="1"/>
</dbReference>
<dbReference type="InterPro" id="IPR045030">
    <property type="entry name" value="LYSM1-4"/>
</dbReference>
<dbReference type="PANTHER" id="PTHR20932:SF13">
    <property type="entry name" value="LD36653P"/>
    <property type="match status" value="1"/>
</dbReference>
<dbReference type="InParanoid" id="A0A067QKK2"/>
<organism evidence="3 4">
    <name type="scientific">Zootermopsis nevadensis</name>
    <name type="common">Dampwood termite</name>
    <dbReference type="NCBI Taxonomy" id="136037"/>
    <lineage>
        <taxon>Eukaryota</taxon>
        <taxon>Metazoa</taxon>
        <taxon>Ecdysozoa</taxon>
        <taxon>Arthropoda</taxon>
        <taxon>Hexapoda</taxon>
        <taxon>Insecta</taxon>
        <taxon>Pterygota</taxon>
        <taxon>Neoptera</taxon>
        <taxon>Polyneoptera</taxon>
        <taxon>Dictyoptera</taxon>
        <taxon>Blattodea</taxon>
        <taxon>Blattoidea</taxon>
        <taxon>Termitoidae</taxon>
        <taxon>Termopsidae</taxon>
        <taxon>Zootermopsis</taxon>
    </lineage>
</organism>
<evidence type="ECO:0000256" key="1">
    <source>
        <dbReference type="SAM" id="Phobius"/>
    </source>
</evidence>
<dbReference type="Proteomes" id="UP000027135">
    <property type="component" value="Unassembled WGS sequence"/>
</dbReference>
<dbReference type="AlphaFoldDB" id="A0A067QKK2"/>
<evidence type="ECO:0000259" key="2">
    <source>
        <dbReference type="PROSITE" id="PS51782"/>
    </source>
</evidence>
<dbReference type="PANTHER" id="PTHR20932">
    <property type="entry name" value="LYSM AND PUTATIVE PEPTIDOGLYCAN-BINDING DOMAIN-CONTAINING PROTEIN"/>
    <property type="match status" value="1"/>
</dbReference>
<dbReference type="OMA" id="YVFLYSD"/>
<evidence type="ECO:0000313" key="3">
    <source>
        <dbReference type="EMBL" id="KDR09639.1"/>
    </source>
</evidence>
<keyword evidence="4" id="KW-1185">Reference proteome</keyword>
<dbReference type="FunCoup" id="A0A067QKK2">
    <property type="interactions" value="151"/>
</dbReference>
<accession>A0A067QKK2</accession>
<dbReference type="PROSITE" id="PS51782">
    <property type="entry name" value="LYSM"/>
    <property type="match status" value="1"/>
</dbReference>
<dbReference type="EMBL" id="KK853230">
    <property type="protein sequence ID" value="KDR09639.1"/>
    <property type="molecule type" value="Genomic_DNA"/>
</dbReference>